<gene>
    <name evidence="2" type="ORF">FSZ31_07750</name>
</gene>
<name>A0A5C6U7J9_9SPHN</name>
<organism evidence="2 3">
    <name type="scientific">Flavisphingopyxis soli</name>
    <dbReference type="NCBI Taxonomy" id="2601267"/>
    <lineage>
        <taxon>Bacteria</taxon>
        <taxon>Pseudomonadati</taxon>
        <taxon>Pseudomonadota</taxon>
        <taxon>Alphaproteobacteria</taxon>
        <taxon>Sphingomonadales</taxon>
        <taxon>Sphingopyxidaceae</taxon>
        <taxon>Flavisphingopyxis</taxon>
    </lineage>
</organism>
<sequence length="145" mass="16335">MAQVDDAVVTVLEKRLLDPARLEKLLAQLLERSAGADVRCKHDIATLRIERTAAETAIQRLFESFEAGLVDPKDKDLKKRLASHQDRRAALSQEIDLIERQCGDKLDRIDCKTIAVFADGLKKKLTDPDRPGLRKNYVQASVQRS</sequence>
<dbReference type="EMBL" id="VOPY01000002">
    <property type="protein sequence ID" value="TXC68852.1"/>
    <property type="molecule type" value="Genomic_DNA"/>
</dbReference>
<keyword evidence="3" id="KW-1185">Reference proteome</keyword>
<evidence type="ECO:0000256" key="1">
    <source>
        <dbReference type="SAM" id="Coils"/>
    </source>
</evidence>
<feature type="coiled-coil region" evidence="1">
    <location>
        <begin position="74"/>
        <end position="101"/>
    </location>
</feature>
<evidence type="ECO:0000313" key="3">
    <source>
        <dbReference type="Proteomes" id="UP000321129"/>
    </source>
</evidence>
<reference evidence="2 3" key="1">
    <citation type="submission" date="2019-08" db="EMBL/GenBank/DDBJ databases">
        <title>Sphingorhabdus soil sp. nov., isolated from arctic soil.</title>
        <authorList>
            <person name="Liu Y."/>
        </authorList>
    </citation>
    <scope>NUCLEOTIDE SEQUENCE [LARGE SCALE GENOMIC DNA]</scope>
    <source>
        <strain evidence="2 3">D-2Q-5-6</strain>
    </source>
</reference>
<dbReference type="AlphaFoldDB" id="A0A5C6U7J9"/>
<keyword evidence="1" id="KW-0175">Coiled coil</keyword>
<comment type="caution">
    <text evidence="2">The sequence shown here is derived from an EMBL/GenBank/DDBJ whole genome shotgun (WGS) entry which is preliminary data.</text>
</comment>
<dbReference type="Proteomes" id="UP000321129">
    <property type="component" value="Unassembled WGS sequence"/>
</dbReference>
<proteinExistence type="predicted"/>
<evidence type="ECO:0000313" key="2">
    <source>
        <dbReference type="EMBL" id="TXC68852.1"/>
    </source>
</evidence>
<protein>
    <submittedName>
        <fullName evidence="2">Uncharacterized protein</fullName>
    </submittedName>
</protein>
<accession>A0A5C6U7J9</accession>